<feature type="compositionally biased region" description="Acidic residues" evidence="1">
    <location>
        <begin position="712"/>
        <end position="726"/>
    </location>
</feature>
<dbReference type="InterPro" id="IPR036457">
    <property type="entry name" value="PPM-type-like_dom_sf"/>
</dbReference>
<dbReference type="InterPro" id="IPR001932">
    <property type="entry name" value="PPM-type_phosphatase-like_dom"/>
</dbReference>
<gene>
    <name evidence="3" type="ORF">HPULCUR_002063</name>
</gene>
<proteinExistence type="predicted"/>
<protein>
    <recommendedName>
        <fullName evidence="2">PPM-type phosphatase domain-containing protein</fullName>
    </recommendedName>
</protein>
<sequence length="824" mass="92862">METVDTELTQLNISEQLRANSSFMKIMATLFHYGNQAMNAAQLVIAVRALNLLPLRGETPKSTIQGIISTSRKIARDLKISDPFRIDKDGVGRQAKYAIADEILNGITAPEKMTIPDEPIILRPVEYVASGGNYANHSGKRQRKISLIKHAKKKSKLQKTKKKENSEGSSDIEVDTDDDEYDFTITGSEDETNETNELIEEDTIADYSLLYSPPTADVDYIDPINFTEYPIAGHFAIVQQKGYSYPRFRSHEKVKIPKVNCEDKFRVTDILKDGVVKGRLFILADGHGGPGCSEYFVRKTPAAVDKLCSEYDVTTLGEESVQKKLESDIKTMIQVLDDEYLKMKREQIENKSSPEEHVDNDGCTLILNIFLGEWLININVGDSRTVLISAPEPSAAPPTSIENANTLGIDNDYKMDVVFASQDHKPYLEHLARHILENGGEFVDSVQNRVIKVDTDKLREDGNRHAKRISLKNARIRPKDYQAGLDKSAAQAAETAVANEVGGWAAQSAVRTTANANTNQTSPAVKNRIREDRIPSLNVARSCGDLDFKMDPLHKIISCEPDVTFIRISDQPYVDHTILLNGPHKEKRRHFLFMSTDGTFDYMYEETAERQNRAIAKVIGPMIEDGEKIGKYLLEEEERIKGQTIEHGKENKAEDTKKETKKDAKKDTKKEDKMDVDGDEEAENSEEVIDNKSEKMEESDEKKSDEKVSDKEESDEKDVNEEEDTKEEGAKEECTKEKDEQEDTNTDTSPMDVDASSDNAKNEELPRIPLLYRELTEEESQARKVKERTLVSSARYFANREGAHGFFASTLQDYDDCTIILVEI</sequence>
<evidence type="ECO:0000313" key="4">
    <source>
        <dbReference type="Proteomes" id="UP001476247"/>
    </source>
</evidence>
<evidence type="ECO:0000313" key="3">
    <source>
        <dbReference type="EMBL" id="GAA5796688.1"/>
    </source>
</evidence>
<feature type="domain" description="PPM-type phosphatase" evidence="2">
    <location>
        <begin position="247"/>
        <end position="824"/>
    </location>
</feature>
<feature type="compositionally biased region" description="Acidic residues" evidence="1">
    <location>
        <begin position="677"/>
        <end position="688"/>
    </location>
</feature>
<dbReference type="PANTHER" id="PTHR13832">
    <property type="entry name" value="PROTEIN PHOSPHATASE 2C"/>
    <property type="match status" value="1"/>
</dbReference>
<dbReference type="Gene3D" id="3.60.40.10">
    <property type="entry name" value="PPM-type phosphatase domain"/>
    <property type="match status" value="1"/>
</dbReference>
<name>A0ABP9XRA5_9FUNG</name>
<evidence type="ECO:0000256" key="1">
    <source>
        <dbReference type="SAM" id="MobiDB-lite"/>
    </source>
</evidence>
<dbReference type="SMART" id="SM00332">
    <property type="entry name" value="PP2Cc"/>
    <property type="match status" value="1"/>
</dbReference>
<organism evidence="3 4">
    <name type="scientific">Helicostylum pulchrum</name>
    <dbReference type="NCBI Taxonomy" id="562976"/>
    <lineage>
        <taxon>Eukaryota</taxon>
        <taxon>Fungi</taxon>
        <taxon>Fungi incertae sedis</taxon>
        <taxon>Mucoromycota</taxon>
        <taxon>Mucoromycotina</taxon>
        <taxon>Mucoromycetes</taxon>
        <taxon>Mucorales</taxon>
        <taxon>Mucorineae</taxon>
        <taxon>Mucoraceae</taxon>
        <taxon>Helicostylum</taxon>
    </lineage>
</organism>
<keyword evidence="4" id="KW-1185">Reference proteome</keyword>
<accession>A0ABP9XRA5</accession>
<feature type="region of interest" description="Disordered" evidence="1">
    <location>
        <begin position="151"/>
        <end position="175"/>
    </location>
</feature>
<dbReference type="Proteomes" id="UP001476247">
    <property type="component" value="Unassembled WGS sequence"/>
</dbReference>
<feature type="compositionally biased region" description="Basic and acidic residues" evidence="1">
    <location>
        <begin position="727"/>
        <end position="739"/>
    </location>
</feature>
<comment type="caution">
    <text evidence="3">The sequence shown here is derived from an EMBL/GenBank/DDBJ whole genome shotgun (WGS) entry which is preliminary data.</text>
</comment>
<feature type="compositionally biased region" description="Basic and acidic residues" evidence="1">
    <location>
        <begin position="643"/>
        <end position="676"/>
    </location>
</feature>
<dbReference type="InterPro" id="IPR015655">
    <property type="entry name" value="PP2C"/>
</dbReference>
<dbReference type="Pfam" id="PF00481">
    <property type="entry name" value="PP2C"/>
    <property type="match status" value="1"/>
</dbReference>
<dbReference type="PANTHER" id="PTHR13832:SF827">
    <property type="entry name" value="PROTEIN PHOSPHATASE 1L"/>
    <property type="match status" value="1"/>
</dbReference>
<dbReference type="EMBL" id="BAABUJ010000006">
    <property type="protein sequence ID" value="GAA5796688.1"/>
    <property type="molecule type" value="Genomic_DNA"/>
</dbReference>
<feature type="compositionally biased region" description="Basic and acidic residues" evidence="1">
    <location>
        <begin position="689"/>
        <end position="711"/>
    </location>
</feature>
<evidence type="ECO:0000259" key="2">
    <source>
        <dbReference type="PROSITE" id="PS51746"/>
    </source>
</evidence>
<reference evidence="3 4" key="1">
    <citation type="submission" date="2024-04" db="EMBL/GenBank/DDBJ databases">
        <title>genome sequences of Mucor flavus KT1a and Helicostylum pulchrum KT1b strains isolation_sourced from the surface of a dry-aged beef.</title>
        <authorList>
            <person name="Toyotome T."/>
            <person name="Hosono M."/>
            <person name="Torimaru M."/>
            <person name="Fukuda K."/>
            <person name="Mikami N."/>
        </authorList>
    </citation>
    <scope>NUCLEOTIDE SEQUENCE [LARGE SCALE GENOMIC DNA]</scope>
    <source>
        <strain evidence="3 4">KT1b</strain>
    </source>
</reference>
<feature type="region of interest" description="Disordered" evidence="1">
    <location>
        <begin position="643"/>
        <end position="766"/>
    </location>
</feature>
<dbReference type="SUPFAM" id="SSF81606">
    <property type="entry name" value="PP2C-like"/>
    <property type="match status" value="1"/>
</dbReference>
<dbReference type="PROSITE" id="PS51746">
    <property type="entry name" value="PPM_2"/>
    <property type="match status" value="1"/>
</dbReference>
<feature type="compositionally biased region" description="Basic residues" evidence="1">
    <location>
        <begin position="151"/>
        <end position="162"/>
    </location>
</feature>